<dbReference type="SMART" id="SM00267">
    <property type="entry name" value="GGDEF"/>
    <property type="match status" value="1"/>
</dbReference>
<dbReference type="Pfam" id="PF00990">
    <property type="entry name" value="GGDEF"/>
    <property type="match status" value="1"/>
</dbReference>
<dbReference type="SMART" id="SM00065">
    <property type="entry name" value="GAF"/>
    <property type="match status" value="1"/>
</dbReference>
<dbReference type="Pfam" id="PF01590">
    <property type="entry name" value="GAF"/>
    <property type="match status" value="1"/>
</dbReference>
<dbReference type="InterPro" id="IPR029787">
    <property type="entry name" value="Nucleotide_cyclase"/>
</dbReference>
<reference evidence="6 7" key="1">
    <citation type="submission" date="2015-07" db="EMBL/GenBank/DDBJ databases">
        <authorList>
            <person name="Noorani M."/>
        </authorList>
    </citation>
    <scope>NUCLEOTIDE SEQUENCE [LARGE SCALE GENOMIC DNA]</scope>
    <source>
        <strain evidence="6">LMG730</strain>
    </source>
</reference>
<evidence type="ECO:0000313" key="6">
    <source>
        <dbReference type="EMBL" id="CTP82582.1"/>
    </source>
</evidence>
<dbReference type="EMBL" id="CXOJ01000002">
    <property type="protein sequence ID" value="CTP82582.1"/>
    <property type="molecule type" value="Genomic_DNA"/>
</dbReference>
<comment type="cofactor">
    <cofactor evidence="1">
        <name>Mg(2+)</name>
        <dbReference type="ChEBI" id="CHEBI:18420"/>
    </cofactor>
</comment>
<dbReference type="SUPFAM" id="SSF55781">
    <property type="entry name" value="GAF domain-like"/>
    <property type="match status" value="1"/>
</dbReference>
<dbReference type="InterPro" id="IPR003018">
    <property type="entry name" value="GAF"/>
</dbReference>
<dbReference type="SUPFAM" id="SSF55073">
    <property type="entry name" value="Nucleotide cyclase"/>
    <property type="match status" value="1"/>
</dbReference>
<organism evidence="6 7">
    <name type="scientific">Xanthomonas graminis pv. phlei</name>
    <dbReference type="NCBI Taxonomy" id="487906"/>
    <lineage>
        <taxon>Bacteria</taxon>
        <taxon>Pseudomonadati</taxon>
        <taxon>Pseudomonadota</taxon>
        <taxon>Gammaproteobacteria</taxon>
        <taxon>Lysobacterales</taxon>
        <taxon>Lysobacteraceae</taxon>
        <taxon>Xanthomonas</taxon>
        <taxon>Xanthomonas translucens group</taxon>
        <taxon>Xanthomonas graminis</taxon>
    </lineage>
</organism>
<dbReference type="PROSITE" id="PS50887">
    <property type="entry name" value="GGDEF"/>
    <property type="match status" value="1"/>
</dbReference>
<dbReference type="AlphaFoldDB" id="A0A0K2ZD53"/>
<evidence type="ECO:0000256" key="2">
    <source>
        <dbReference type="ARBA" id="ARBA00012528"/>
    </source>
</evidence>
<dbReference type="PANTHER" id="PTHR45138:SF9">
    <property type="entry name" value="DIGUANYLATE CYCLASE DGCM-RELATED"/>
    <property type="match status" value="1"/>
</dbReference>
<evidence type="ECO:0000256" key="4">
    <source>
        <dbReference type="SAM" id="Phobius"/>
    </source>
</evidence>
<keyword evidence="4" id="KW-0472">Membrane</keyword>
<dbReference type="NCBIfam" id="TIGR00254">
    <property type="entry name" value="GGDEF"/>
    <property type="match status" value="1"/>
</dbReference>
<feature type="domain" description="GGDEF" evidence="5">
    <location>
        <begin position="429"/>
        <end position="563"/>
    </location>
</feature>
<dbReference type="InterPro" id="IPR050469">
    <property type="entry name" value="Diguanylate_Cyclase"/>
</dbReference>
<comment type="catalytic activity">
    <reaction evidence="3">
        <text>2 GTP = 3',3'-c-di-GMP + 2 diphosphate</text>
        <dbReference type="Rhea" id="RHEA:24898"/>
        <dbReference type="ChEBI" id="CHEBI:33019"/>
        <dbReference type="ChEBI" id="CHEBI:37565"/>
        <dbReference type="ChEBI" id="CHEBI:58805"/>
        <dbReference type="EC" id="2.7.7.65"/>
    </reaction>
</comment>
<dbReference type="InterPro" id="IPR043128">
    <property type="entry name" value="Rev_trsase/Diguanyl_cyclase"/>
</dbReference>
<dbReference type="PANTHER" id="PTHR45138">
    <property type="entry name" value="REGULATORY COMPONENTS OF SENSORY TRANSDUCTION SYSTEM"/>
    <property type="match status" value="1"/>
</dbReference>
<feature type="transmembrane region" description="Helical" evidence="4">
    <location>
        <begin position="182"/>
        <end position="205"/>
    </location>
</feature>
<dbReference type="CDD" id="cd19410">
    <property type="entry name" value="HK9-like_sensor"/>
    <property type="match status" value="1"/>
</dbReference>
<dbReference type="CDD" id="cd01949">
    <property type="entry name" value="GGDEF"/>
    <property type="match status" value="1"/>
</dbReference>
<dbReference type="GO" id="GO:0052621">
    <property type="term" value="F:diguanylate cyclase activity"/>
    <property type="evidence" value="ECO:0007669"/>
    <property type="project" value="UniProtKB-EC"/>
</dbReference>
<dbReference type="Proteomes" id="UP000045978">
    <property type="component" value="Unassembled WGS sequence"/>
</dbReference>
<dbReference type="InterPro" id="IPR000160">
    <property type="entry name" value="GGDEF_dom"/>
</dbReference>
<dbReference type="EC" id="2.7.7.65" evidence="2"/>
<name>A0A0K2ZD53_9XANT</name>
<accession>A0A0K2ZD53</accession>
<dbReference type="Gene3D" id="3.30.70.270">
    <property type="match status" value="1"/>
</dbReference>
<evidence type="ECO:0000313" key="7">
    <source>
        <dbReference type="Proteomes" id="UP000045978"/>
    </source>
</evidence>
<dbReference type="FunFam" id="3.30.70.270:FF:000001">
    <property type="entry name" value="Diguanylate cyclase domain protein"/>
    <property type="match status" value="1"/>
</dbReference>
<dbReference type="InterPro" id="IPR029016">
    <property type="entry name" value="GAF-like_dom_sf"/>
</dbReference>
<dbReference type="GO" id="GO:0043709">
    <property type="term" value="P:cell adhesion involved in single-species biofilm formation"/>
    <property type="evidence" value="ECO:0007669"/>
    <property type="project" value="TreeGrafter"/>
</dbReference>
<keyword evidence="4" id="KW-1133">Transmembrane helix</keyword>
<dbReference type="GO" id="GO:1902201">
    <property type="term" value="P:negative regulation of bacterial-type flagellum-dependent cell motility"/>
    <property type="evidence" value="ECO:0007669"/>
    <property type="project" value="TreeGrafter"/>
</dbReference>
<dbReference type="Gene3D" id="3.30.450.40">
    <property type="match status" value="1"/>
</dbReference>
<gene>
    <name evidence="6" type="ORF">XTPLMG730_0115</name>
</gene>
<evidence type="ECO:0000256" key="1">
    <source>
        <dbReference type="ARBA" id="ARBA00001946"/>
    </source>
</evidence>
<proteinExistence type="predicted"/>
<evidence type="ECO:0000256" key="3">
    <source>
        <dbReference type="ARBA" id="ARBA00034247"/>
    </source>
</evidence>
<dbReference type="RefSeq" id="WP_053836784.1">
    <property type="nucleotide sequence ID" value="NZ_CP076251.1"/>
</dbReference>
<keyword evidence="4" id="KW-0812">Transmembrane</keyword>
<protein>
    <recommendedName>
        <fullName evidence="2">diguanylate cyclase</fullName>
        <ecNumber evidence="2">2.7.7.65</ecNumber>
    </recommendedName>
</protein>
<dbReference type="InterPro" id="IPR007891">
    <property type="entry name" value="CHASE3"/>
</dbReference>
<dbReference type="Pfam" id="PF05227">
    <property type="entry name" value="CHASE3"/>
    <property type="match status" value="1"/>
</dbReference>
<evidence type="ECO:0000259" key="5">
    <source>
        <dbReference type="PROSITE" id="PS50887"/>
    </source>
</evidence>
<dbReference type="GO" id="GO:0005886">
    <property type="term" value="C:plasma membrane"/>
    <property type="evidence" value="ECO:0007669"/>
    <property type="project" value="TreeGrafter"/>
</dbReference>
<sequence>MPTFHSVRIRTRLALLFSALVFVSIGFGVFSGARRSISDAARVAHTQQVLRSIDEVQSTLLQTEIAARSYELTGNQAYLSNYRDSAERVPRQLAQLRALIFDNPVQIANLDILQRLVQARLTQLQQMLDLYQRDGLAALQRAMAPSVFKDSSAIGDHVQQMTELEQQLLLRRDRSNQRTSDLLLALALAGIPFGLGSVGVVYALLFRELRNRSHAEQAASVANDKLAASIYDLERTSADLNALSRYTGLLQSCVDPKEALAVTARMLAALMPDAGGSVYLLHASMDRAESIVAWGEPPVRSAAAVAPEECWALRRDKTHFVHALRHNAACAHLRDDPQAVGASSACIPLSAQGTQLGFVFLAGPGRGPLPRIAIAEAAAEQLSLALSNLRLRESLRLQSIRDPLTGLFNRRYLEESLNHELTRCARRSVPLSLLMLDVDHFKHFNDLHGHGGGGSLLAAVGQMLASRLRGEDIACRYGGEEFTVILPETDAEAALAIAEQIRGAAQQMRTTLDGKALPGVTLSIGLASYSRDGVVATTLLRKADAALYRAKRNGRNQVQPFDPALDGTS</sequence>